<evidence type="ECO:0000313" key="13">
    <source>
        <dbReference type="EMBL" id="SDH89267.1"/>
    </source>
</evidence>
<dbReference type="Pfam" id="PF00487">
    <property type="entry name" value="FA_desaturase"/>
    <property type="match status" value="1"/>
</dbReference>
<dbReference type="RefSeq" id="WP_425273135.1">
    <property type="nucleotide sequence ID" value="NZ_FNDI01000009.1"/>
</dbReference>
<feature type="transmembrane region" description="Helical" evidence="10">
    <location>
        <begin position="35"/>
        <end position="53"/>
    </location>
</feature>
<evidence type="ECO:0000259" key="11">
    <source>
        <dbReference type="Pfam" id="PF00487"/>
    </source>
</evidence>
<keyword evidence="3 10" id="KW-0812">Transmembrane</keyword>
<evidence type="ECO:0000256" key="2">
    <source>
        <dbReference type="ARBA" id="ARBA00008749"/>
    </source>
</evidence>
<keyword evidence="7" id="KW-0408">Iron</keyword>
<dbReference type="PANTHER" id="PTHR11351:SF33">
    <property type="entry name" value="DELTA-9 FATTY ACID DESATURASE, DESA"/>
    <property type="match status" value="1"/>
</dbReference>
<evidence type="ECO:0000256" key="4">
    <source>
        <dbReference type="ARBA" id="ARBA00022832"/>
    </source>
</evidence>
<evidence type="ECO:0000256" key="9">
    <source>
        <dbReference type="ARBA" id="ARBA00023136"/>
    </source>
</evidence>
<dbReference type="InterPro" id="IPR015876">
    <property type="entry name" value="Acyl-CoA_DS"/>
</dbReference>
<keyword evidence="9 10" id="KW-0472">Membrane</keyword>
<comment type="similarity">
    <text evidence="2">Belongs to the fatty acid desaturase type 2 family.</text>
</comment>
<dbReference type="CDD" id="cd03505">
    <property type="entry name" value="Delta9-FADS-like"/>
    <property type="match status" value="1"/>
</dbReference>
<keyword evidence="5 10" id="KW-1133">Transmembrane helix</keyword>
<dbReference type="EMBL" id="FNDI01000009">
    <property type="protein sequence ID" value="SDH89267.1"/>
    <property type="molecule type" value="Genomic_DNA"/>
</dbReference>
<evidence type="ECO:0000313" key="14">
    <source>
        <dbReference type="Proteomes" id="UP000198900"/>
    </source>
</evidence>
<name>A0A7Z7FJ84_9BURK</name>
<dbReference type="Pfam" id="PF01610">
    <property type="entry name" value="DDE_Tnp_ISL3"/>
    <property type="match status" value="1"/>
</dbReference>
<evidence type="ECO:0000259" key="12">
    <source>
        <dbReference type="Pfam" id="PF01610"/>
    </source>
</evidence>
<accession>A0A7Z7FJ84</accession>
<evidence type="ECO:0000256" key="10">
    <source>
        <dbReference type="SAM" id="Phobius"/>
    </source>
</evidence>
<dbReference type="GO" id="GO:0016020">
    <property type="term" value="C:membrane"/>
    <property type="evidence" value="ECO:0007669"/>
    <property type="project" value="UniProtKB-SubCell"/>
</dbReference>
<gene>
    <name evidence="13" type="ORF">SAMN04487926_109126</name>
</gene>
<evidence type="ECO:0000256" key="5">
    <source>
        <dbReference type="ARBA" id="ARBA00022989"/>
    </source>
</evidence>
<evidence type="ECO:0000256" key="1">
    <source>
        <dbReference type="ARBA" id="ARBA00004141"/>
    </source>
</evidence>
<dbReference type="AlphaFoldDB" id="A0A7Z7FJ84"/>
<reference evidence="13" key="1">
    <citation type="submission" date="2016-10" db="EMBL/GenBank/DDBJ databases">
        <authorList>
            <person name="Varghese N."/>
            <person name="Submissions S."/>
        </authorList>
    </citation>
    <scope>NUCLEOTIDE SEQUENCE [LARGE SCALE GENOMIC DNA]</scope>
    <source>
        <strain evidence="13">YR281</strain>
    </source>
</reference>
<protein>
    <submittedName>
        <fullName evidence="13">Stearoyl-CoA desaturase (Delta-9 desaturase)</fullName>
    </submittedName>
</protein>
<keyword evidence="6" id="KW-0560">Oxidoreductase</keyword>
<comment type="caution">
    <text evidence="13">The sequence shown here is derived from an EMBL/GenBank/DDBJ whole genome shotgun (WGS) entry which is preliminary data.</text>
</comment>
<dbReference type="Proteomes" id="UP000198900">
    <property type="component" value="Unassembled WGS sequence"/>
</dbReference>
<dbReference type="InterPro" id="IPR005804">
    <property type="entry name" value="FA_desaturase_dom"/>
</dbReference>
<feature type="domain" description="Fatty acid desaturase" evidence="11">
    <location>
        <begin position="30"/>
        <end position="234"/>
    </location>
</feature>
<feature type="transmembrane region" description="Helical" evidence="10">
    <location>
        <begin position="156"/>
        <end position="178"/>
    </location>
</feature>
<dbReference type="PANTHER" id="PTHR11351">
    <property type="entry name" value="ACYL-COA DESATURASE"/>
    <property type="match status" value="1"/>
</dbReference>
<feature type="domain" description="Transposase IS204/IS1001/IS1096/IS1165 DDE" evidence="12">
    <location>
        <begin position="341"/>
        <end position="410"/>
    </location>
</feature>
<dbReference type="GO" id="GO:0016717">
    <property type="term" value="F:oxidoreductase activity, acting on paired donors, with oxidation of a pair of donors resulting in the reduction of molecular oxygen to two molecules of water"/>
    <property type="evidence" value="ECO:0007669"/>
    <property type="project" value="InterPro"/>
</dbReference>
<evidence type="ECO:0000256" key="8">
    <source>
        <dbReference type="ARBA" id="ARBA00023098"/>
    </source>
</evidence>
<dbReference type="InterPro" id="IPR002560">
    <property type="entry name" value="Transposase_DDE"/>
</dbReference>
<evidence type="ECO:0000256" key="3">
    <source>
        <dbReference type="ARBA" id="ARBA00022692"/>
    </source>
</evidence>
<dbReference type="GO" id="GO:0006631">
    <property type="term" value="P:fatty acid metabolic process"/>
    <property type="evidence" value="ECO:0007669"/>
    <property type="project" value="UniProtKB-KW"/>
</dbReference>
<organism evidence="13 14">
    <name type="scientific">Paraburkholderia steynii</name>
    <dbReference type="NCBI Taxonomy" id="1245441"/>
    <lineage>
        <taxon>Bacteria</taxon>
        <taxon>Pseudomonadati</taxon>
        <taxon>Pseudomonadota</taxon>
        <taxon>Betaproteobacteria</taxon>
        <taxon>Burkholderiales</taxon>
        <taxon>Burkholderiaceae</taxon>
        <taxon>Paraburkholderia</taxon>
    </lineage>
</organism>
<evidence type="ECO:0000256" key="7">
    <source>
        <dbReference type="ARBA" id="ARBA00023004"/>
    </source>
</evidence>
<keyword evidence="14" id="KW-1185">Reference proteome</keyword>
<comment type="subcellular location">
    <subcellularLocation>
        <location evidence="1">Membrane</location>
        <topology evidence="1">Multi-pass membrane protein</topology>
    </subcellularLocation>
</comment>
<sequence>MSDVNIALKRRVILFTSSLTFFSHGLLSLTWWQILLTTLLLTHVTIVSVTVYLHRCQAHRALELHPVASHFFRFWLWMTTGMHTGTWASVHRKHHAKCETDEDPHSPQVRGIWTVLLGGAELYRAEAKNEETLRKFGHGTPNDWMERNVYSKYPNLGISLLMVIDVALFGVVGVSVWAVQMIWIPFWAGGVVNGVGHFLGYRNFASPDASTNVIPLGILIGGEEFHNNHHTYATSARFSNKWFEFDIGWMYICILSSLGLAKVKKVAPTPHLVKSKTVLDDDTVQAILRNRYEVMARYARTVERAYRQELDHMRHIGLFERFLLKRGVRKWFGGACVGAHSHRRQQRLAQMYDGSQTLRIYLDLHDGLLAIWERSNRSREQLRSQLQEWCRRAEHSGINPLREFSVCLRQYT</sequence>
<keyword evidence="8" id="KW-0443">Lipid metabolism</keyword>
<proteinExistence type="inferred from homology"/>
<keyword evidence="4" id="KW-0276">Fatty acid metabolism</keyword>
<evidence type="ECO:0000256" key="6">
    <source>
        <dbReference type="ARBA" id="ARBA00023002"/>
    </source>
</evidence>